<dbReference type="InterPro" id="IPR050268">
    <property type="entry name" value="NADH-dep_flavin_reductase"/>
</dbReference>
<keyword evidence="2" id="KW-0560">Oxidoreductase</keyword>
<dbReference type="PANTHER" id="PTHR30466:SF11">
    <property type="entry name" value="FLAVIN-DEPENDENT MONOOXYGENASE, REDUCTASE SUBUNIT HSAB"/>
    <property type="match status" value="1"/>
</dbReference>
<dbReference type="AlphaFoldDB" id="A0A3B1DIQ1"/>
<dbReference type="PANTHER" id="PTHR30466">
    <property type="entry name" value="FLAVIN REDUCTASE"/>
    <property type="match status" value="1"/>
</dbReference>
<dbReference type="InterPro" id="IPR012349">
    <property type="entry name" value="Split_barrel_FMN-bd"/>
</dbReference>
<dbReference type="SMART" id="SM00903">
    <property type="entry name" value="Flavin_Reduct"/>
    <property type="match status" value="1"/>
</dbReference>
<protein>
    <recommendedName>
        <fullName evidence="3">Flavin reductase like domain-containing protein</fullName>
    </recommendedName>
</protein>
<comment type="similarity">
    <text evidence="1">Belongs to the non-flavoprotein flavin reductase family.</text>
</comment>
<name>A0A3B1DIQ1_9ZZZZ</name>
<evidence type="ECO:0000256" key="1">
    <source>
        <dbReference type="ARBA" id="ARBA00008898"/>
    </source>
</evidence>
<evidence type="ECO:0000313" key="4">
    <source>
        <dbReference type="EMBL" id="VAX35888.1"/>
    </source>
</evidence>
<dbReference type="Pfam" id="PF01613">
    <property type="entry name" value="Flavin_Reduct"/>
    <property type="match status" value="1"/>
</dbReference>
<feature type="domain" description="Flavin reductase like" evidence="3">
    <location>
        <begin position="13"/>
        <end position="163"/>
    </location>
</feature>
<dbReference type="GO" id="GO:0042602">
    <property type="term" value="F:riboflavin reductase (NADPH) activity"/>
    <property type="evidence" value="ECO:0007669"/>
    <property type="project" value="TreeGrafter"/>
</dbReference>
<organism evidence="4">
    <name type="scientific">hydrothermal vent metagenome</name>
    <dbReference type="NCBI Taxonomy" id="652676"/>
    <lineage>
        <taxon>unclassified sequences</taxon>
        <taxon>metagenomes</taxon>
        <taxon>ecological metagenomes</taxon>
    </lineage>
</organism>
<evidence type="ECO:0000256" key="2">
    <source>
        <dbReference type="ARBA" id="ARBA00023002"/>
    </source>
</evidence>
<dbReference type="SUPFAM" id="SSF50475">
    <property type="entry name" value="FMN-binding split barrel"/>
    <property type="match status" value="1"/>
</dbReference>
<reference evidence="4" key="1">
    <citation type="submission" date="2018-06" db="EMBL/GenBank/DDBJ databases">
        <authorList>
            <person name="Zhirakovskaya E."/>
        </authorList>
    </citation>
    <scope>NUCLEOTIDE SEQUENCE</scope>
</reference>
<accession>A0A3B1DIQ1</accession>
<proteinExistence type="inferred from homology"/>
<gene>
    <name evidence="4" type="ORF">MNBD_PLANCTO02-2743</name>
</gene>
<sequence length="164" mass="17806">MTDNLKEKIAPLLGGIPSGVFILTATDGNGNETGMLSSWVQQAAFEPPIFSVAVNSKRYLNDWLAKAPEVVLNFVGETQFEFLKHFGKGFEPDQPAFEGIDIERGTTGAPIIKGALAYLEGRVISQTTAGDHTIYFVEIIAAGSADKLETEKPMVHIRKNGFGY</sequence>
<dbReference type="Gene3D" id="2.30.110.10">
    <property type="entry name" value="Electron Transport, Fmn-binding Protein, Chain A"/>
    <property type="match status" value="1"/>
</dbReference>
<dbReference type="EMBL" id="UOGL01000017">
    <property type="protein sequence ID" value="VAX35888.1"/>
    <property type="molecule type" value="Genomic_DNA"/>
</dbReference>
<evidence type="ECO:0000259" key="3">
    <source>
        <dbReference type="SMART" id="SM00903"/>
    </source>
</evidence>
<dbReference type="GO" id="GO:0010181">
    <property type="term" value="F:FMN binding"/>
    <property type="evidence" value="ECO:0007669"/>
    <property type="project" value="InterPro"/>
</dbReference>
<dbReference type="InterPro" id="IPR002563">
    <property type="entry name" value="Flavin_Rdtase-like_dom"/>
</dbReference>